<dbReference type="EMBL" id="CAJNNW010032292">
    <property type="protein sequence ID" value="CAE8712248.1"/>
    <property type="molecule type" value="Genomic_DNA"/>
</dbReference>
<gene>
    <name evidence="1" type="ORF">PGLA2088_LOCUS36944</name>
</gene>
<sequence length="332" mass="35060">MLSGKREVEVELRRRIASLARQLPSALADPRPEVYPKLLSDLRAATLGHQGSRLLLRWLGVGLPGDSFARRANLIIRNAGAPVSMGEAEVTHCFAEWQVGNKWDDAALQGALLRRNGQPEVTAEVAAQAPTTTTTTAAAATTTTTAAAAAKTTAAATTTTMIRPVRLTDASYFVDRRLCSEFQVLRELSLKLKLLPEVSLMISRPPCVSCVGALLQFRRLFPNVHLSAGFAAPNLDTGRSATAKDAVHDGAADVNMQDAMLVTLLALLSFLALGAGVRGGRAFGLGRAGADGRRGQDLGPSSALPEEHAVCCCLFVVCLVVVLGSVCCCVCV</sequence>
<reference evidence="1" key="1">
    <citation type="submission" date="2021-02" db="EMBL/GenBank/DDBJ databases">
        <authorList>
            <person name="Dougan E. K."/>
            <person name="Rhodes N."/>
            <person name="Thang M."/>
            <person name="Chan C."/>
        </authorList>
    </citation>
    <scope>NUCLEOTIDE SEQUENCE</scope>
</reference>
<organism evidence="1 2">
    <name type="scientific">Polarella glacialis</name>
    <name type="common">Dinoflagellate</name>
    <dbReference type="NCBI Taxonomy" id="89957"/>
    <lineage>
        <taxon>Eukaryota</taxon>
        <taxon>Sar</taxon>
        <taxon>Alveolata</taxon>
        <taxon>Dinophyceae</taxon>
        <taxon>Suessiales</taxon>
        <taxon>Suessiaceae</taxon>
        <taxon>Polarella</taxon>
    </lineage>
</organism>
<evidence type="ECO:0000313" key="2">
    <source>
        <dbReference type="Proteomes" id="UP000626109"/>
    </source>
</evidence>
<protein>
    <submittedName>
        <fullName evidence="1">Uncharacterized protein</fullName>
    </submittedName>
</protein>
<comment type="caution">
    <text evidence="1">The sequence shown here is derived from an EMBL/GenBank/DDBJ whole genome shotgun (WGS) entry which is preliminary data.</text>
</comment>
<proteinExistence type="predicted"/>
<accession>A0A813KTZ3</accession>
<dbReference type="Proteomes" id="UP000626109">
    <property type="component" value="Unassembled WGS sequence"/>
</dbReference>
<name>A0A813KTZ3_POLGL</name>
<evidence type="ECO:0000313" key="1">
    <source>
        <dbReference type="EMBL" id="CAE8712248.1"/>
    </source>
</evidence>
<dbReference type="AlphaFoldDB" id="A0A813KTZ3"/>